<accession>A0A6S7BTQ1</accession>
<dbReference type="RefSeq" id="WP_088590520.1">
    <property type="nucleotide sequence ID" value="NZ_CADILD010000001.1"/>
</dbReference>
<dbReference type="Proteomes" id="UP000494105">
    <property type="component" value="Unassembled WGS sequence"/>
</dbReference>
<proteinExistence type="predicted"/>
<dbReference type="Pfam" id="PF23343">
    <property type="entry name" value="REP_ORF2-G2P"/>
    <property type="match status" value="1"/>
</dbReference>
<organism evidence="2 3">
    <name type="scientific">Achromobacter piechaudii</name>
    <dbReference type="NCBI Taxonomy" id="72556"/>
    <lineage>
        <taxon>Bacteria</taxon>
        <taxon>Pseudomonadati</taxon>
        <taxon>Pseudomonadota</taxon>
        <taxon>Betaproteobacteria</taxon>
        <taxon>Burkholderiales</taxon>
        <taxon>Alcaligenaceae</taxon>
        <taxon>Achromobacter</taxon>
    </lineage>
</organism>
<reference evidence="2 3" key="1">
    <citation type="submission" date="2020-04" db="EMBL/GenBank/DDBJ databases">
        <authorList>
            <person name="De Canck E."/>
        </authorList>
    </citation>
    <scope>NUCLEOTIDE SEQUENCE [LARGE SCALE GENOMIC DNA]</scope>
    <source>
        <strain evidence="2 3">LMG 1861</strain>
    </source>
</reference>
<evidence type="ECO:0000313" key="3">
    <source>
        <dbReference type="Proteomes" id="UP000494105"/>
    </source>
</evidence>
<dbReference type="InterPro" id="IPR056906">
    <property type="entry name" value="ORF2/G2P_dom"/>
</dbReference>
<evidence type="ECO:0000259" key="1">
    <source>
        <dbReference type="Pfam" id="PF23343"/>
    </source>
</evidence>
<name>A0A6S7BTQ1_9BURK</name>
<evidence type="ECO:0000313" key="2">
    <source>
        <dbReference type="EMBL" id="CAB3817840.1"/>
    </source>
</evidence>
<feature type="domain" description="Replication-associated protein ORF2/G2P" evidence="1">
    <location>
        <begin position="31"/>
        <end position="113"/>
    </location>
</feature>
<sequence length="187" mass="21219">MNGTRQPPLLEQRGIELEKRLYEMRSRYLVLFLTLNYKPEHRGRITLDDLRRHRDQLLKNAQSNALLGGIKAYIWKIEEGGKAGLHLHFLVFYSGAYRGDVHIAKSIGEYWETTVTQGLGAYWSSNSTASKERLAERGLPVGVGQVDRKDQQGREGVLQVIRYLAKPGQEIDGRPGHGRTFGMSLMP</sequence>
<protein>
    <recommendedName>
        <fullName evidence="1">Replication-associated protein ORF2/G2P domain-containing protein</fullName>
    </recommendedName>
</protein>
<dbReference type="GeneID" id="99733341"/>
<gene>
    <name evidence="2" type="ORF">LMG1861_00091</name>
</gene>
<dbReference type="EMBL" id="CADILD010000001">
    <property type="protein sequence ID" value="CAB3817840.1"/>
    <property type="molecule type" value="Genomic_DNA"/>
</dbReference>
<dbReference type="AlphaFoldDB" id="A0A6S7BTQ1"/>